<evidence type="ECO:0000313" key="2">
    <source>
        <dbReference type="Proteomes" id="UP001516400"/>
    </source>
</evidence>
<sequence>MANERIDLTIAEKFGLLLPTCSVVENELHSFIKSAQQYLFMFTNENELVKNYCFVVVKSKLIDRALAEVSTSDIPDRWDSLKNLLNLKFGDQINLDVLIHQLQFLNEKTHEDLLNFIDKVISMKIRINYRIDADPMPDPQKQLYKLNILKICKKFSYQVHLAS</sequence>
<dbReference type="AlphaFoldDB" id="A0ABD2P6S6"/>
<comment type="caution">
    <text evidence="1">The sequence shown here is derived from an EMBL/GenBank/DDBJ whole genome shotgun (WGS) entry which is preliminary data.</text>
</comment>
<reference evidence="1 2" key="1">
    <citation type="journal article" date="2021" name="BMC Biol.">
        <title>Horizontally acquired antibacterial genes associated with adaptive radiation of ladybird beetles.</title>
        <authorList>
            <person name="Li H.S."/>
            <person name="Tang X.F."/>
            <person name="Huang Y.H."/>
            <person name="Xu Z.Y."/>
            <person name="Chen M.L."/>
            <person name="Du X.Y."/>
            <person name="Qiu B.Y."/>
            <person name="Chen P.T."/>
            <person name="Zhang W."/>
            <person name="Slipinski A."/>
            <person name="Escalona H.E."/>
            <person name="Waterhouse R.M."/>
            <person name="Zwick A."/>
            <person name="Pang H."/>
        </authorList>
    </citation>
    <scope>NUCLEOTIDE SEQUENCE [LARGE SCALE GENOMIC DNA]</scope>
    <source>
        <strain evidence="1">SYSU2018</strain>
    </source>
</reference>
<dbReference type="Proteomes" id="UP001516400">
    <property type="component" value="Unassembled WGS sequence"/>
</dbReference>
<proteinExistence type="predicted"/>
<protein>
    <submittedName>
        <fullName evidence="1">Uncharacterized protein</fullName>
    </submittedName>
</protein>
<evidence type="ECO:0000313" key="1">
    <source>
        <dbReference type="EMBL" id="KAL3286663.1"/>
    </source>
</evidence>
<gene>
    <name evidence="1" type="ORF">HHI36_001162</name>
</gene>
<dbReference type="EMBL" id="JABFTP020000185">
    <property type="protein sequence ID" value="KAL3286663.1"/>
    <property type="molecule type" value="Genomic_DNA"/>
</dbReference>
<name>A0ABD2P6S6_9CUCU</name>
<keyword evidence="2" id="KW-1185">Reference proteome</keyword>
<organism evidence="1 2">
    <name type="scientific">Cryptolaemus montrouzieri</name>
    <dbReference type="NCBI Taxonomy" id="559131"/>
    <lineage>
        <taxon>Eukaryota</taxon>
        <taxon>Metazoa</taxon>
        <taxon>Ecdysozoa</taxon>
        <taxon>Arthropoda</taxon>
        <taxon>Hexapoda</taxon>
        <taxon>Insecta</taxon>
        <taxon>Pterygota</taxon>
        <taxon>Neoptera</taxon>
        <taxon>Endopterygota</taxon>
        <taxon>Coleoptera</taxon>
        <taxon>Polyphaga</taxon>
        <taxon>Cucujiformia</taxon>
        <taxon>Coccinelloidea</taxon>
        <taxon>Coccinellidae</taxon>
        <taxon>Scymninae</taxon>
        <taxon>Scymnini</taxon>
        <taxon>Cryptolaemus</taxon>
    </lineage>
</organism>
<accession>A0ABD2P6S6</accession>